<dbReference type="Pfam" id="PF25963">
    <property type="entry name" value="Beta-barrel_AAEA"/>
    <property type="match status" value="1"/>
</dbReference>
<organism evidence="9 10">
    <name type="scientific">Aliidongia dinghuensis</name>
    <dbReference type="NCBI Taxonomy" id="1867774"/>
    <lineage>
        <taxon>Bacteria</taxon>
        <taxon>Pseudomonadati</taxon>
        <taxon>Pseudomonadota</taxon>
        <taxon>Alphaproteobacteria</taxon>
        <taxon>Rhodospirillales</taxon>
        <taxon>Dongiaceae</taxon>
        <taxon>Aliidongia</taxon>
    </lineage>
</organism>
<evidence type="ECO:0000256" key="6">
    <source>
        <dbReference type="SAM" id="Phobius"/>
    </source>
</evidence>
<keyword evidence="4 6" id="KW-0472">Membrane</keyword>
<reference evidence="9" key="1">
    <citation type="journal article" date="2014" name="Int. J. Syst. Evol. Microbiol.">
        <title>Complete genome sequence of Corynebacterium casei LMG S-19264T (=DSM 44701T), isolated from a smear-ripened cheese.</title>
        <authorList>
            <consortium name="US DOE Joint Genome Institute (JGI-PGF)"/>
            <person name="Walter F."/>
            <person name="Albersmeier A."/>
            <person name="Kalinowski J."/>
            <person name="Ruckert C."/>
        </authorList>
    </citation>
    <scope>NUCLEOTIDE SEQUENCE</scope>
    <source>
        <strain evidence="9">CGMCC 1.15725</strain>
    </source>
</reference>
<dbReference type="RefSeq" id="WP_189042260.1">
    <property type="nucleotide sequence ID" value="NZ_BMJQ01000001.1"/>
</dbReference>
<evidence type="ECO:0000256" key="2">
    <source>
        <dbReference type="ARBA" id="ARBA00022692"/>
    </source>
</evidence>
<dbReference type="InterPro" id="IPR050739">
    <property type="entry name" value="MFP"/>
</dbReference>
<dbReference type="Pfam" id="PF25917">
    <property type="entry name" value="BSH_RND"/>
    <property type="match status" value="1"/>
</dbReference>
<dbReference type="Gene3D" id="1.10.287.470">
    <property type="entry name" value="Helix hairpin bin"/>
    <property type="match status" value="1"/>
</dbReference>
<gene>
    <name evidence="9" type="ORF">GCM10011611_05950</name>
</gene>
<evidence type="ECO:0000259" key="7">
    <source>
        <dbReference type="Pfam" id="PF25917"/>
    </source>
</evidence>
<comment type="caution">
    <text evidence="9">The sequence shown here is derived from an EMBL/GenBank/DDBJ whole genome shotgun (WGS) entry which is preliminary data.</text>
</comment>
<keyword evidence="5" id="KW-0175">Coiled coil</keyword>
<comment type="subcellular location">
    <subcellularLocation>
        <location evidence="1">Membrane</location>
        <topology evidence="1">Single-pass membrane protein</topology>
    </subcellularLocation>
</comment>
<evidence type="ECO:0000256" key="5">
    <source>
        <dbReference type="SAM" id="Coils"/>
    </source>
</evidence>
<sequence>MTVTNEAAGSKAGSAAGDKRRSSLAPRLVFGGVVLALVLGGTYYWLSTRGLESTDDAYTDGTAITIAPKVAGYVVKLAVSDNTRVKAGDTILEIDPRDYLVARDKALATEQLAEAQLMSARTNLEIARVRYPADLASAEATVASAKASYAKAHADLLRQQKVDPRATTQQQVDAARQADESAAAALKDAEAKLKTAQLVEQNIATAEAQVKQLEAQVASAKADYDQAVLNLGYTHVTAPADGWVTKRNVELGNYLQPGQSLFSLVSPQVWVTANFKESQLTDMRPGQHVKIDIDAYPDLDVEGHVDSIQMGSGSRFTAFPAENATGNFVKIVQRVPVKIVIDKGLDADHPLPLGLSVEPEVEVK</sequence>
<protein>
    <submittedName>
        <fullName evidence="9">Multidrug export protein EmrA</fullName>
    </submittedName>
</protein>
<feature type="transmembrane region" description="Helical" evidence="6">
    <location>
        <begin position="28"/>
        <end position="46"/>
    </location>
</feature>
<keyword evidence="3 6" id="KW-1133">Transmembrane helix</keyword>
<evidence type="ECO:0000259" key="8">
    <source>
        <dbReference type="Pfam" id="PF25963"/>
    </source>
</evidence>
<accession>A0A8J2YPM0</accession>
<dbReference type="Gene3D" id="2.40.30.170">
    <property type="match status" value="1"/>
</dbReference>
<dbReference type="GO" id="GO:0016020">
    <property type="term" value="C:membrane"/>
    <property type="evidence" value="ECO:0007669"/>
    <property type="project" value="UniProtKB-SubCell"/>
</dbReference>
<dbReference type="GO" id="GO:0055085">
    <property type="term" value="P:transmembrane transport"/>
    <property type="evidence" value="ECO:0007669"/>
    <property type="project" value="InterPro"/>
</dbReference>
<dbReference type="AlphaFoldDB" id="A0A8J2YPM0"/>
<dbReference type="PANTHER" id="PTHR30386">
    <property type="entry name" value="MEMBRANE FUSION SUBUNIT OF EMRAB-TOLC MULTIDRUG EFFLUX PUMP"/>
    <property type="match status" value="1"/>
</dbReference>
<feature type="coiled-coil region" evidence="5">
    <location>
        <begin position="189"/>
        <end position="230"/>
    </location>
</feature>
<feature type="domain" description="Multidrug resistance protein MdtA-like barrel-sandwich hybrid" evidence="7">
    <location>
        <begin position="64"/>
        <end position="265"/>
    </location>
</feature>
<dbReference type="PANTHER" id="PTHR30386:SF26">
    <property type="entry name" value="TRANSPORT PROTEIN COMB"/>
    <property type="match status" value="1"/>
</dbReference>
<proteinExistence type="predicted"/>
<evidence type="ECO:0000256" key="3">
    <source>
        <dbReference type="ARBA" id="ARBA00022989"/>
    </source>
</evidence>
<keyword evidence="10" id="KW-1185">Reference proteome</keyword>
<reference evidence="9" key="2">
    <citation type="submission" date="2020-09" db="EMBL/GenBank/DDBJ databases">
        <authorList>
            <person name="Sun Q."/>
            <person name="Zhou Y."/>
        </authorList>
    </citation>
    <scope>NUCLEOTIDE SEQUENCE</scope>
    <source>
        <strain evidence="9">CGMCC 1.15725</strain>
    </source>
</reference>
<evidence type="ECO:0000256" key="1">
    <source>
        <dbReference type="ARBA" id="ARBA00004167"/>
    </source>
</evidence>
<keyword evidence="2 6" id="KW-0812">Transmembrane</keyword>
<dbReference type="SUPFAM" id="SSF111369">
    <property type="entry name" value="HlyD-like secretion proteins"/>
    <property type="match status" value="2"/>
</dbReference>
<feature type="domain" description="p-hydroxybenzoic acid efflux pump subunit AaeA-like beta-barrel" evidence="8">
    <location>
        <begin position="270"/>
        <end position="354"/>
    </location>
</feature>
<evidence type="ECO:0000313" key="9">
    <source>
        <dbReference type="EMBL" id="GGF03226.1"/>
    </source>
</evidence>
<dbReference type="InterPro" id="IPR058625">
    <property type="entry name" value="MdtA-like_BSH"/>
</dbReference>
<evidence type="ECO:0000313" key="10">
    <source>
        <dbReference type="Proteomes" id="UP000646365"/>
    </source>
</evidence>
<name>A0A8J2YPM0_9PROT</name>
<dbReference type="Proteomes" id="UP000646365">
    <property type="component" value="Unassembled WGS sequence"/>
</dbReference>
<dbReference type="Gene3D" id="2.40.50.100">
    <property type="match status" value="1"/>
</dbReference>
<dbReference type="InterPro" id="IPR058634">
    <property type="entry name" value="AaeA-lik-b-barrel"/>
</dbReference>
<evidence type="ECO:0000256" key="4">
    <source>
        <dbReference type="ARBA" id="ARBA00023136"/>
    </source>
</evidence>
<dbReference type="EMBL" id="BMJQ01000001">
    <property type="protein sequence ID" value="GGF03226.1"/>
    <property type="molecule type" value="Genomic_DNA"/>
</dbReference>